<accession>A0A366KRT7</accession>
<feature type="signal peptide" evidence="1">
    <location>
        <begin position="1"/>
        <end position="22"/>
    </location>
</feature>
<sequence length="190" mass="21124">MKMKAFLYGVCLMLPLFLASCGDDDLKNANSVAINKSILSRDRTLGVEIVYSDSARVKAKAYAPIMDKVTPANGSTYQEMIKGVNIDFYNPNGTIDGNLVCDYAIRKDTELKTEFRKNVVVKNKEGSTFSSQELIWDESKKYFYSNQRVYVKGADGSIGEGINFKAPQDFSTYEMNSGNGELNMKESVAP</sequence>
<dbReference type="AlphaFoldDB" id="A0A366KRT7"/>
<dbReference type="EMBL" id="QNQU01000021">
    <property type="protein sequence ID" value="RBQ03542.1"/>
    <property type="molecule type" value="Genomic_DNA"/>
</dbReference>
<evidence type="ECO:0000256" key="1">
    <source>
        <dbReference type="SAM" id="SignalP"/>
    </source>
</evidence>
<feature type="chain" id="PRO_5016702217" description="LPS export ABC transporter periplasmic protein LptC" evidence="1">
    <location>
        <begin position="23"/>
        <end position="190"/>
    </location>
</feature>
<organism evidence="2 3">
    <name type="scientific">Pedobacter miscanthi</name>
    <dbReference type="NCBI Taxonomy" id="2259170"/>
    <lineage>
        <taxon>Bacteria</taxon>
        <taxon>Pseudomonadati</taxon>
        <taxon>Bacteroidota</taxon>
        <taxon>Sphingobacteriia</taxon>
        <taxon>Sphingobacteriales</taxon>
        <taxon>Sphingobacteriaceae</taxon>
        <taxon>Pedobacter</taxon>
    </lineage>
</organism>
<protein>
    <recommendedName>
        <fullName evidence="4">LPS export ABC transporter periplasmic protein LptC</fullName>
    </recommendedName>
</protein>
<dbReference type="Proteomes" id="UP000252081">
    <property type="component" value="Unassembled WGS sequence"/>
</dbReference>
<dbReference type="OrthoDB" id="9812080at2"/>
<evidence type="ECO:0000313" key="3">
    <source>
        <dbReference type="Proteomes" id="UP000252081"/>
    </source>
</evidence>
<comment type="caution">
    <text evidence="2">The sequence shown here is derived from an EMBL/GenBank/DDBJ whole genome shotgun (WGS) entry which is preliminary data.</text>
</comment>
<gene>
    <name evidence="2" type="ORF">DRW42_21270</name>
</gene>
<dbReference type="PROSITE" id="PS51257">
    <property type="entry name" value="PROKAR_LIPOPROTEIN"/>
    <property type="match status" value="1"/>
</dbReference>
<keyword evidence="1" id="KW-0732">Signal</keyword>
<proteinExistence type="predicted"/>
<keyword evidence="3" id="KW-1185">Reference proteome</keyword>
<evidence type="ECO:0008006" key="4">
    <source>
        <dbReference type="Google" id="ProtNLM"/>
    </source>
</evidence>
<evidence type="ECO:0000313" key="2">
    <source>
        <dbReference type="EMBL" id="RBQ03542.1"/>
    </source>
</evidence>
<reference evidence="2 3" key="1">
    <citation type="submission" date="2018-07" db="EMBL/GenBank/DDBJ databases">
        <title>A draft genome of a endophytic bacteria, a new species of Pedobacter.</title>
        <authorList>
            <person name="Zhang Z.D."/>
            <person name="Chen Z.J."/>
        </authorList>
    </citation>
    <scope>NUCLEOTIDE SEQUENCE [LARGE SCALE GENOMIC DNA]</scope>
    <source>
        <strain evidence="2 3">RS10</strain>
    </source>
</reference>
<name>A0A366KRT7_9SPHI</name>